<keyword evidence="2" id="KW-1185">Reference proteome</keyword>
<accession>A0A8X6TEC5</accession>
<organism evidence="1 2">
    <name type="scientific">Nephila pilipes</name>
    <name type="common">Giant wood spider</name>
    <name type="synonym">Nephila maculata</name>
    <dbReference type="NCBI Taxonomy" id="299642"/>
    <lineage>
        <taxon>Eukaryota</taxon>
        <taxon>Metazoa</taxon>
        <taxon>Ecdysozoa</taxon>
        <taxon>Arthropoda</taxon>
        <taxon>Chelicerata</taxon>
        <taxon>Arachnida</taxon>
        <taxon>Araneae</taxon>
        <taxon>Araneomorphae</taxon>
        <taxon>Entelegynae</taxon>
        <taxon>Araneoidea</taxon>
        <taxon>Nephilidae</taxon>
        <taxon>Nephila</taxon>
    </lineage>
</organism>
<dbReference type="EMBL" id="BMAW01101860">
    <property type="protein sequence ID" value="GFT01474.1"/>
    <property type="molecule type" value="Genomic_DNA"/>
</dbReference>
<reference evidence="1" key="1">
    <citation type="submission" date="2020-08" db="EMBL/GenBank/DDBJ databases">
        <title>Multicomponent nature underlies the extraordinary mechanical properties of spider dragline silk.</title>
        <authorList>
            <person name="Kono N."/>
            <person name="Nakamura H."/>
            <person name="Mori M."/>
            <person name="Yoshida Y."/>
            <person name="Ohtoshi R."/>
            <person name="Malay A.D."/>
            <person name="Moran D.A.P."/>
            <person name="Tomita M."/>
            <person name="Numata K."/>
            <person name="Arakawa K."/>
        </authorList>
    </citation>
    <scope>NUCLEOTIDE SEQUENCE</scope>
</reference>
<name>A0A8X6TEC5_NEPPI</name>
<dbReference type="Proteomes" id="UP000887013">
    <property type="component" value="Unassembled WGS sequence"/>
</dbReference>
<evidence type="ECO:0000313" key="1">
    <source>
        <dbReference type="EMBL" id="GFT01474.1"/>
    </source>
</evidence>
<comment type="caution">
    <text evidence="1">The sequence shown here is derived from an EMBL/GenBank/DDBJ whole genome shotgun (WGS) entry which is preliminary data.</text>
</comment>
<sequence length="95" mass="10389">MCTPLSAAQEHLDVGQVTHHGLVVQAGIHCELPHPAAATKVFETRVISAEDWPQFILTTGTACIFQSHDNSHVASFVIQHDEHIRNLLVMIILSG</sequence>
<dbReference type="AlphaFoldDB" id="A0A8X6TEC5"/>
<gene>
    <name evidence="1" type="ORF">NPIL_150041</name>
</gene>
<protein>
    <submittedName>
        <fullName evidence="1">Uncharacterized protein</fullName>
    </submittedName>
</protein>
<evidence type="ECO:0000313" key="2">
    <source>
        <dbReference type="Proteomes" id="UP000887013"/>
    </source>
</evidence>
<proteinExistence type="predicted"/>